<dbReference type="PANTHER" id="PTHR45887">
    <property type="entry name" value="TRANSLATION INITIATION FACTOR EIF-2B SUBUNIT EPSILON"/>
    <property type="match status" value="1"/>
</dbReference>
<dbReference type="GO" id="GO:0005085">
    <property type="term" value="F:guanyl-nucleotide exchange factor activity"/>
    <property type="evidence" value="ECO:0007669"/>
    <property type="project" value="TreeGrafter"/>
</dbReference>
<reference evidence="1" key="1">
    <citation type="journal article" date="2021" name="Front. Plant Sci.">
        <title>Chromosome-Scale Genome Assembly for Chinese Sour Jujube and Insights Into Its Genome Evolution and Domestication Signature.</title>
        <authorList>
            <person name="Shen L.-Y."/>
            <person name="Luo H."/>
            <person name="Wang X.-L."/>
            <person name="Wang X.-M."/>
            <person name="Qiu X.-J."/>
            <person name="Liu H."/>
            <person name="Zhou S.-S."/>
            <person name="Jia K.-H."/>
            <person name="Nie S."/>
            <person name="Bao Y.-T."/>
            <person name="Zhang R.-G."/>
            <person name="Yun Q.-Z."/>
            <person name="Chai Y.-H."/>
            <person name="Lu J.-Y."/>
            <person name="Li Y."/>
            <person name="Zhao S.-W."/>
            <person name="Mao J.-F."/>
            <person name="Jia S.-G."/>
            <person name="Mao Y.-M."/>
        </authorList>
    </citation>
    <scope>NUCLEOTIDE SEQUENCE</scope>
    <source>
        <strain evidence="1">AT0</strain>
        <tissue evidence="1">Leaf</tissue>
    </source>
</reference>
<dbReference type="GO" id="GO:0005851">
    <property type="term" value="C:eukaryotic translation initiation factor 2B complex"/>
    <property type="evidence" value="ECO:0007669"/>
    <property type="project" value="TreeGrafter"/>
</dbReference>
<dbReference type="GO" id="GO:0003743">
    <property type="term" value="F:translation initiation factor activity"/>
    <property type="evidence" value="ECO:0007669"/>
    <property type="project" value="TreeGrafter"/>
</dbReference>
<dbReference type="Proteomes" id="UP000813462">
    <property type="component" value="Unassembled WGS sequence"/>
</dbReference>
<dbReference type="GO" id="GO:0031369">
    <property type="term" value="F:translation initiation factor binding"/>
    <property type="evidence" value="ECO:0007669"/>
    <property type="project" value="TreeGrafter"/>
</dbReference>
<protein>
    <submittedName>
        <fullName evidence="1">Uncharacterized protein</fullName>
    </submittedName>
</protein>
<dbReference type="InterPro" id="IPR051956">
    <property type="entry name" value="eIF2B_epsilon"/>
</dbReference>
<name>A0A978UPP2_ZIZJJ</name>
<proteinExistence type="predicted"/>
<dbReference type="PANTHER" id="PTHR45887:SF1">
    <property type="entry name" value="TRANSLATION INITIATION FACTOR EIF-2B SUBUNIT EPSILON"/>
    <property type="match status" value="1"/>
</dbReference>
<comment type="caution">
    <text evidence="1">The sequence shown here is derived from an EMBL/GenBank/DDBJ whole genome shotgun (WGS) entry which is preliminary data.</text>
</comment>
<gene>
    <name evidence="1" type="ORF">FEM48_Zijuj10G0172500</name>
</gene>
<accession>A0A978UPP2</accession>
<sequence length="112" mass="13168">MVLCTKMSFRVKDCHIDICSPKVLSLFTNNFDHQHLRRHFVKGLLVDDVCNRISIQIMGYKIFTHEIHSSYAARLDNFHSYDTVRKDIIQRWTYPLLPGVKLFGNSSVKLER</sequence>
<evidence type="ECO:0000313" key="1">
    <source>
        <dbReference type="EMBL" id="KAH7516794.1"/>
    </source>
</evidence>
<dbReference type="AlphaFoldDB" id="A0A978UPP2"/>
<organism evidence="1 2">
    <name type="scientific">Ziziphus jujuba var. spinosa</name>
    <dbReference type="NCBI Taxonomy" id="714518"/>
    <lineage>
        <taxon>Eukaryota</taxon>
        <taxon>Viridiplantae</taxon>
        <taxon>Streptophyta</taxon>
        <taxon>Embryophyta</taxon>
        <taxon>Tracheophyta</taxon>
        <taxon>Spermatophyta</taxon>
        <taxon>Magnoliopsida</taxon>
        <taxon>eudicotyledons</taxon>
        <taxon>Gunneridae</taxon>
        <taxon>Pentapetalae</taxon>
        <taxon>rosids</taxon>
        <taxon>fabids</taxon>
        <taxon>Rosales</taxon>
        <taxon>Rhamnaceae</taxon>
        <taxon>Paliureae</taxon>
        <taxon>Ziziphus</taxon>
    </lineage>
</organism>
<dbReference type="EMBL" id="JAEACU010000010">
    <property type="protein sequence ID" value="KAH7516794.1"/>
    <property type="molecule type" value="Genomic_DNA"/>
</dbReference>
<evidence type="ECO:0000313" key="2">
    <source>
        <dbReference type="Proteomes" id="UP000813462"/>
    </source>
</evidence>